<dbReference type="Proteomes" id="UP000320773">
    <property type="component" value="Unassembled WGS sequence"/>
</dbReference>
<comment type="caution">
    <text evidence="2">The sequence shown here is derived from an EMBL/GenBank/DDBJ whole genome shotgun (WGS) entry which is preliminary data.</text>
</comment>
<proteinExistence type="predicted"/>
<evidence type="ECO:0000256" key="1">
    <source>
        <dbReference type="SAM" id="Phobius"/>
    </source>
</evidence>
<keyword evidence="1" id="KW-0472">Membrane</keyword>
<protein>
    <submittedName>
        <fullName evidence="2">Uncharacterized protein</fullName>
    </submittedName>
</protein>
<dbReference type="EMBL" id="VFPJ01000001">
    <property type="protein sequence ID" value="TQM40865.1"/>
    <property type="molecule type" value="Genomic_DNA"/>
</dbReference>
<evidence type="ECO:0000313" key="3">
    <source>
        <dbReference type="Proteomes" id="UP000320773"/>
    </source>
</evidence>
<keyword evidence="1" id="KW-0812">Transmembrane</keyword>
<accession>A0A543G4A8</accession>
<organism evidence="2 3">
    <name type="scientific">Flavobacterium branchiophilum</name>
    <dbReference type="NCBI Taxonomy" id="55197"/>
    <lineage>
        <taxon>Bacteria</taxon>
        <taxon>Pseudomonadati</taxon>
        <taxon>Bacteroidota</taxon>
        <taxon>Flavobacteriia</taxon>
        <taxon>Flavobacteriales</taxon>
        <taxon>Flavobacteriaceae</taxon>
        <taxon>Flavobacterium</taxon>
    </lineage>
</organism>
<name>A0A543G4A8_9FLAO</name>
<gene>
    <name evidence="2" type="ORF">BC670_1780</name>
</gene>
<keyword evidence="1" id="KW-1133">Transmembrane helix</keyword>
<sequence length="117" mass="14409">MFKCTKNNNKKHYFILFFYYFFIIFLLFFYYFFIIFEKYLTAVFSQAGVSYNFKLKSGYEVYSNFRTYKRNYLKSLENFEVKSLKDISRFHDELINVRTNTQYTYKIAQSIGSFLLK</sequence>
<dbReference type="AlphaFoldDB" id="A0A543G4A8"/>
<reference evidence="2 3" key="1">
    <citation type="submission" date="2019-06" db="EMBL/GenBank/DDBJ databases">
        <title>Genomic Encyclopedia of Archaeal and Bacterial Type Strains, Phase II (KMG-II): from individual species to whole genera.</title>
        <authorList>
            <person name="Goeker M."/>
        </authorList>
    </citation>
    <scope>NUCLEOTIDE SEQUENCE [LARGE SCALE GENOMIC DNA]</scope>
    <source>
        <strain evidence="2 3">DSM 24789</strain>
    </source>
</reference>
<feature type="transmembrane region" description="Helical" evidence="1">
    <location>
        <begin position="12"/>
        <end position="33"/>
    </location>
</feature>
<evidence type="ECO:0000313" key="2">
    <source>
        <dbReference type="EMBL" id="TQM40865.1"/>
    </source>
</evidence>